<feature type="domain" description="UBC core" evidence="7">
    <location>
        <begin position="98"/>
        <end position="244"/>
    </location>
</feature>
<dbReference type="InterPro" id="IPR036047">
    <property type="entry name" value="F-box-like_dom_sf"/>
</dbReference>
<dbReference type="GO" id="GO:0005524">
    <property type="term" value="F:ATP binding"/>
    <property type="evidence" value="ECO:0007669"/>
    <property type="project" value="UniProtKB-KW"/>
</dbReference>
<keyword evidence="4" id="KW-0833">Ubl conjugation pathway</keyword>
<evidence type="ECO:0000259" key="8">
    <source>
        <dbReference type="PROSITE" id="PS50181"/>
    </source>
</evidence>
<dbReference type="Gene3D" id="1.20.1280.50">
    <property type="match status" value="1"/>
</dbReference>
<evidence type="ECO:0000259" key="7">
    <source>
        <dbReference type="PROSITE" id="PS50127"/>
    </source>
</evidence>
<dbReference type="PANTHER" id="PTHR24068">
    <property type="entry name" value="UBIQUITIN-CONJUGATING ENZYME E2"/>
    <property type="match status" value="1"/>
</dbReference>
<dbReference type="SUPFAM" id="SSF81383">
    <property type="entry name" value="F-box domain"/>
    <property type="match status" value="1"/>
</dbReference>
<evidence type="ECO:0000256" key="1">
    <source>
        <dbReference type="ARBA" id="ARBA00012486"/>
    </source>
</evidence>
<dbReference type="Pfam" id="PF00179">
    <property type="entry name" value="UQ_con"/>
    <property type="match status" value="1"/>
</dbReference>
<evidence type="ECO:0000256" key="2">
    <source>
        <dbReference type="ARBA" id="ARBA00022679"/>
    </source>
</evidence>
<dbReference type="Pfam" id="PF12937">
    <property type="entry name" value="F-box-like"/>
    <property type="match status" value="1"/>
</dbReference>
<feature type="chain" id="PRO_5027004874" description="E2 ubiquitin-conjugating enzyme" evidence="6">
    <location>
        <begin position="27"/>
        <end position="251"/>
    </location>
</feature>
<name>A0A6M2DXK6_XENCH</name>
<dbReference type="SUPFAM" id="SSF54495">
    <property type="entry name" value="UBC-like"/>
    <property type="match status" value="1"/>
</dbReference>
<sequence length="251" mass="29090">MIIKNLPPEVLLVIFSYLDDLSLCSAASVCTYWNRLLQTHISMETWQKFTKVRWPLFGSSRQKDWFKTYTALMDSCFCRMCLTQMSHKSTPIGEQSAWRQRRLKNELNAIRSDAPDGIDAVPLDAQCCHWQAVISGPEDSPYAGGMFFLYLQMPLTYPIDPPIVRFLTKIIHPNISRHGDVGIDAIEHNWSLALTISKVLLSIQSLLTDPYTEVCMEPLLGKMYQEDRQKFDQLARQWTWKYAMNDFLCHK</sequence>
<accession>A0A6M2DXK6</accession>
<dbReference type="InterPro" id="IPR016135">
    <property type="entry name" value="UBQ-conjugating_enzyme/RWD"/>
</dbReference>
<evidence type="ECO:0000313" key="9">
    <source>
        <dbReference type="EMBL" id="NOV51089.1"/>
    </source>
</evidence>
<dbReference type="InterPro" id="IPR001810">
    <property type="entry name" value="F-box_dom"/>
</dbReference>
<keyword evidence="5" id="KW-0067">ATP-binding</keyword>
<dbReference type="PROSITE" id="PS50127">
    <property type="entry name" value="UBC_2"/>
    <property type="match status" value="1"/>
</dbReference>
<dbReference type="AlphaFoldDB" id="A0A6M2DXK6"/>
<keyword evidence="6" id="KW-0732">Signal</keyword>
<dbReference type="PROSITE" id="PS50181">
    <property type="entry name" value="FBOX"/>
    <property type="match status" value="1"/>
</dbReference>
<evidence type="ECO:0000256" key="5">
    <source>
        <dbReference type="ARBA" id="ARBA00022840"/>
    </source>
</evidence>
<keyword evidence="2" id="KW-0808">Transferase</keyword>
<keyword evidence="3" id="KW-0547">Nucleotide-binding</keyword>
<dbReference type="GO" id="GO:0061631">
    <property type="term" value="F:ubiquitin conjugating enzyme activity"/>
    <property type="evidence" value="ECO:0007669"/>
    <property type="project" value="UniProtKB-EC"/>
</dbReference>
<dbReference type="EC" id="2.3.2.23" evidence="1"/>
<dbReference type="Gene3D" id="3.10.110.10">
    <property type="entry name" value="Ubiquitin Conjugating Enzyme"/>
    <property type="match status" value="1"/>
</dbReference>
<feature type="domain" description="F-box" evidence="8">
    <location>
        <begin position="1"/>
        <end position="49"/>
    </location>
</feature>
<reference evidence="9" key="1">
    <citation type="submission" date="2020-03" db="EMBL/GenBank/DDBJ databases">
        <title>Transcriptomic Profiling of the Digestive Tract of the Rat Flea, Xenopsylla cheopis, Following Blood Feeding and Infection with Yersinia pestis.</title>
        <authorList>
            <person name="Bland D.M."/>
            <person name="Martens C.A."/>
            <person name="Virtaneva K."/>
            <person name="Kanakabandi K."/>
            <person name="Long D."/>
            <person name="Rosenke R."/>
            <person name="Saturday G.A."/>
            <person name="Hoyt F.H."/>
            <person name="Bruno D.P."/>
            <person name="Ribeiro J.M.C."/>
            <person name="Hinnebusch J."/>
        </authorList>
    </citation>
    <scope>NUCLEOTIDE SEQUENCE</scope>
</reference>
<dbReference type="CDD" id="cd23826">
    <property type="entry name" value="UEV_Morgue-like"/>
    <property type="match status" value="1"/>
</dbReference>
<proteinExistence type="predicted"/>
<dbReference type="SMART" id="SM00212">
    <property type="entry name" value="UBCc"/>
    <property type="match status" value="1"/>
</dbReference>
<dbReference type="FunFam" id="3.10.110.10:FF:000060">
    <property type="entry name" value="Ubiquitin conjugating enzyme (UbcB)"/>
    <property type="match status" value="1"/>
</dbReference>
<dbReference type="InterPro" id="IPR000608">
    <property type="entry name" value="UBC"/>
</dbReference>
<evidence type="ECO:0000256" key="4">
    <source>
        <dbReference type="ARBA" id="ARBA00022786"/>
    </source>
</evidence>
<evidence type="ECO:0000256" key="6">
    <source>
        <dbReference type="SAM" id="SignalP"/>
    </source>
</evidence>
<dbReference type="EMBL" id="GIIL01007363">
    <property type="protein sequence ID" value="NOV51089.1"/>
    <property type="molecule type" value="Transcribed_RNA"/>
</dbReference>
<feature type="signal peptide" evidence="6">
    <location>
        <begin position="1"/>
        <end position="26"/>
    </location>
</feature>
<evidence type="ECO:0000256" key="3">
    <source>
        <dbReference type="ARBA" id="ARBA00022741"/>
    </source>
</evidence>
<dbReference type="SMART" id="SM00256">
    <property type="entry name" value="FBOX"/>
    <property type="match status" value="1"/>
</dbReference>
<organism evidence="9">
    <name type="scientific">Xenopsylla cheopis</name>
    <name type="common">Oriental rat flea</name>
    <name type="synonym">Pulex cheopis</name>
    <dbReference type="NCBI Taxonomy" id="163159"/>
    <lineage>
        <taxon>Eukaryota</taxon>
        <taxon>Metazoa</taxon>
        <taxon>Ecdysozoa</taxon>
        <taxon>Arthropoda</taxon>
        <taxon>Hexapoda</taxon>
        <taxon>Insecta</taxon>
        <taxon>Pterygota</taxon>
        <taxon>Neoptera</taxon>
        <taxon>Endopterygota</taxon>
        <taxon>Siphonaptera</taxon>
        <taxon>Pulicidae</taxon>
        <taxon>Xenopsyllinae</taxon>
        <taxon>Xenopsylla</taxon>
    </lineage>
</organism>
<protein>
    <recommendedName>
        <fullName evidence="1">E2 ubiquitin-conjugating enzyme</fullName>
        <ecNumber evidence="1">2.3.2.23</ecNumber>
    </recommendedName>
</protein>